<dbReference type="Proteomes" id="UP001500668">
    <property type="component" value="Unassembled WGS sequence"/>
</dbReference>
<dbReference type="RefSeq" id="WP_344069664.1">
    <property type="nucleotide sequence ID" value="NZ_BAAACA010000004.1"/>
</dbReference>
<protein>
    <submittedName>
        <fullName evidence="1">Uncharacterized protein</fullName>
    </submittedName>
</protein>
<comment type="caution">
    <text evidence="1">The sequence shown here is derived from an EMBL/GenBank/DDBJ whole genome shotgun (WGS) entry which is preliminary data.</text>
</comment>
<evidence type="ECO:0000313" key="2">
    <source>
        <dbReference type="Proteomes" id="UP001500668"/>
    </source>
</evidence>
<name>A0ABP3Q0C5_9ACTN</name>
<sequence length="74" mass="7848">MEMHEWRGGWDRAEEATQALKSALEGLGVPERQTVRLRPTVSGRGTPWVDVGMVPAHVAVRIAEAVAAGASGPS</sequence>
<dbReference type="EMBL" id="BAAACA010000004">
    <property type="protein sequence ID" value="GAA0580256.1"/>
    <property type="molecule type" value="Genomic_DNA"/>
</dbReference>
<accession>A0ABP3Q0C5</accession>
<keyword evidence="2" id="KW-1185">Reference proteome</keyword>
<gene>
    <name evidence="1" type="ORF">GCM10010394_06060</name>
</gene>
<organism evidence="1 2">
    <name type="scientific">Streptomyces crystallinus</name>
    <dbReference type="NCBI Taxonomy" id="68191"/>
    <lineage>
        <taxon>Bacteria</taxon>
        <taxon>Bacillati</taxon>
        <taxon>Actinomycetota</taxon>
        <taxon>Actinomycetes</taxon>
        <taxon>Kitasatosporales</taxon>
        <taxon>Streptomycetaceae</taxon>
        <taxon>Streptomyces</taxon>
    </lineage>
</organism>
<reference evidence="2" key="1">
    <citation type="journal article" date="2019" name="Int. J. Syst. Evol. Microbiol.">
        <title>The Global Catalogue of Microorganisms (GCM) 10K type strain sequencing project: providing services to taxonomists for standard genome sequencing and annotation.</title>
        <authorList>
            <consortium name="The Broad Institute Genomics Platform"/>
            <consortium name="The Broad Institute Genome Sequencing Center for Infectious Disease"/>
            <person name="Wu L."/>
            <person name="Ma J."/>
        </authorList>
    </citation>
    <scope>NUCLEOTIDE SEQUENCE [LARGE SCALE GENOMIC DNA]</scope>
    <source>
        <strain evidence="2">JCM 5067</strain>
    </source>
</reference>
<proteinExistence type="predicted"/>
<evidence type="ECO:0000313" key="1">
    <source>
        <dbReference type="EMBL" id="GAA0580256.1"/>
    </source>
</evidence>